<evidence type="ECO:0000313" key="2">
    <source>
        <dbReference type="Proteomes" id="UP001164472"/>
    </source>
</evidence>
<proteinExistence type="predicted"/>
<reference evidence="1" key="1">
    <citation type="submission" date="2022-07" db="EMBL/GenBank/DDBJ databases">
        <title>Alkalimarinus sp. nov., isolated from gut of a Alitta virens.</title>
        <authorList>
            <person name="Yang A.I."/>
            <person name="Shin N.-R."/>
        </authorList>
    </citation>
    <scope>NUCLEOTIDE SEQUENCE</scope>
    <source>
        <strain evidence="1">FA028</strain>
    </source>
</reference>
<dbReference type="RefSeq" id="WP_251809916.1">
    <property type="nucleotide sequence ID" value="NZ_CP101527.1"/>
</dbReference>
<protein>
    <submittedName>
        <fullName evidence="1">Helix-turn-helix domain-containing protein</fullName>
    </submittedName>
</protein>
<name>A0A9E8KP31_9ALTE</name>
<accession>A0A9E8KP31</accession>
<sequence>MIIQSAELNPKKVAAVMRMEGYKQTEIAKAIGVTTRTIQKWFK</sequence>
<dbReference type="EMBL" id="CP101527">
    <property type="protein sequence ID" value="UZW73775.1"/>
    <property type="molecule type" value="Genomic_DNA"/>
</dbReference>
<evidence type="ECO:0000313" key="1">
    <source>
        <dbReference type="EMBL" id="UZW73775.1"/>
    </source>
</evidence>
<dbReference type="AlphaFoldDB" id="A0A9E8KP31"/>
<dbReference type="KEGG" id="asem:NNL22_12085"/>
<gene>
    <name evidence="1" type="ORF">NNL22_12085</name>
</gene>
<keyword evidence="2" id="KW-1185">Reference proteome</keyword>
<dbReference type="Proteomes" id="UP001164472">
    <property type="component" value="Chromosome"/>
</dbReference>
<dbReference type="Pfam" id="PF13384">
    <property type="entry name" value="HTH_23"/>
    <property type="match status" value="1"/>
</dbReference>
<organism evidence="1 2">
    <name type="scientific">Alkalimarinus sediminis</name>
    <dbReference type="NCBI Taxonomy" id="1632866"/>
    <lineage>
        <taxon>Bacteria</taxon>
        <taxon>Pseudomonadati</taxon>
        <taxon>Pseudomonadota</taxon>
        <taxon>Gammaproteobacteria</taxon>
        <taxon>Alteromonadales</taxon>
        <taxon>Alteromonadaceae</taxon>
        <taxon>Alkalimarinus</taxon>
    </lineage>
</organism>